<evidence type="ECO:0000313" key="4">
    <source>
        <dbReference type="Proteomes" id="UP001198630"/>
    </source>
</evidence>
<reference evidence="3" key="1">
    <citation type="submission" date="2021-11" db="EMBL/GenBank/DDBJ databases">
        <title>Development of a sustainable strategy for remediation of hydrocarbon-contaminated territories based on the waste exchange concept.</title>
        <authorList>
            <person name="Elkin A."/>
        </authorList>
    </citation>
    <scope>NUCLEOTIDE SEQUENCE</scope>
    <source>
        <strain evidence="3">IEGM 757</strain>
    </source>
</reference>
<dbReference type="Pfam" id="PF07995">
    <property type="entry name" value="GSDH"/>
    <property type="match status" value="1"/>
</dbReference>
<dbReference type="SUPFAM" id="SSF50952">
    <property type="entry name" value="Soluble quinoprotein glucose dehydrogenase"/>
    <property type="match status" value="1"/>
</dbReference>
<sequence length="383" mass="39986">MRRRLACLTAAVVLPLSACASESTAPDTETITGATTAGTAATETVTDATASTVSGAGGADRVDGVPRVAGTVASGLDTPWGIAFLPTGSALVTERNSGRIVEIINGEVREVGRVGETLAQGESGLLGIAVSPTFDTDRFVYLYVTTASDNRVLRAVFDGTTLTEPEVILDGIPAARIHDGGRMIFGPDGMLYVATGEAGRRELAQDPNSLGGKILRITGDGEPAPGNPDPASPVYSLGHRNVQGLAFDDRGRLWASEFGQNDVDELNLVAAGANYGWPVVEGAGGSGEFVDPVLTWPVSHASPSGLAWFDGSLWMAGLRGERLWRIDVQDTAATATDFFVGEYGRLRTVVAAPDGSLWLTTSNRDGRGSPAGDDDRILRIEIS</sequence>
<dbReference type="Gene3D" id="2.120.10.30">
    <property type="entry name" value="TolB, C-terminal domain"/>
    <property type="match status" value="1"/>
</dbReference>
<dbReference type="RefSeq" id="WP_230790695.1">
    <property type="nucleotide sequence ID" value="NZ_JAJNCO010000005.1"/>
</dbReference>
<evidence type="ECO:0000256" key="1">
    <source>
        <dbReference type="SAM" id="SignalP"/>
    </source>
</evidence>
<evidence type="ECO:0000313" key="3">
    <source>
        <dbReference type="EMBL" id="MCD2111803.1"/>
    </source>
</evidence>
<dbReference type="PANTHER" id="PTHR19328">
    <property type="entry name" value="HEDGEHOG-INTERACTING PROTEIN"/>
    <property type="match status" value="1"/>
</dbReference>
<dbReference type="InterPro" id="IPR011041">
    <property type="entry name" value="Quinoprot_gluc/sorb_DH_b-prop"/>
</dbReference>
<dbReference type="InterPro" id="IPR012938">
    <property type="entry name" value="Glc/Sorbosone_DH"/>
</dbReference>
<name>A0AAW4XED5_RHORH</name>
<feature type="domain" description="Glucose/Sorbosone dehydrogenase" evidence="2">
    <location>
        <begin position="76"/>
        <end position="367"/>
    </location>
</feature>
<dbReference type="InterPro" id="IPR011042">
    <property type="entry name" value="6-blade_b-propeller_TolB-like"/>
</dbReference>
<comment type="caution">
    <text evidence="3">The sequence shown here is derived from an EMBL/GenBank/DDBJ whole genome shotgun (WGS) entry which is preliminary data.</text>
</comment>
<protein>
    <submittedName>
        <fullName evidence="3">PQQ-dependent sugar dehydrogenase</fullName>
    </submittedName>
</protein>
<dbReference type="AlphaFoldDB" id="A0AAW4XED5"/>
<proteinExistence type="predicted"/>
<evidence type="ECO:0000259" key="2">
    <source>
        <dbReference type="Pfam" id="PF07995"/>
    </source>
</evidence>
<dbReference type="Proteomes" id="UP001198630">
    <property type="component" value="Unassembled WGS sequence"/>
</dbReference>
<feature type="signal peptide" evidence="1">
    <location>
        <begin position="1"/>
        <end position="20"/>
    </location>
</feature>
<dbReference type="PANTHER" id="PTHR19328:SF13">
    <property type="entry name" value="HIPL1 PROTEIN"/>
    <property type="match status" value="1"/>
</dbReference>
<dbReference type="EMBL" id="JAJNCO010000005">
    <property type="protein sequence ID" value="MCD2111803.1"/>
    <property type="molecule type" value="Genomic_DNA"/>
</dbReference>
<keyword evidence="1" id="KW-0732">Signal</keyword>
<gene>
    <name evidence="3" type="ORF">LQ384_11890</name>
</gene>
<organism evidence="3 4">
    <name type="scientific">Rhodococcus rhodochrous</name>
    <dbReference type="NCBI Taxonomy" id="1829"/>
    <lineage>
        <taxon>Bacteria</taxon>
        <taxon>Bacillati</taxon>
        <taxon>Actinomycetota</taxon>
        <taxon>Actinomycetes</taxon>
        <taxon>Mycobacteriales</taxon>
        <taxon>Nocardiaceae</taxon>
        <taxon>Rhodococcus</taxon>
    </lineage>
</organism>
<accession>A0AAW4XED5</accession>
<feature type="chain" id="PRO_5043374926" evidence="1">
    <location>
        <begin position="21"/>
        <end position="383"/>
    </location>
</feature>